<name>A0ABQ4RVY5_9HYPH</name>
<reference evidence="2" key="2">
    <citation type="submission" date="2021-08" db="EMBL/GenBank/DDBJ databases">
        <authorList>
            <person name="Tani A."/>
            <person name="Ola A."/>
            <person name="Ogura Y."/>
            <person name="Katsura K."/>
            <person name="Hayashi T."/>
        </authorList>
    </citation>
    <scope>NUCLEOTIDE SEQUENCE</scope>
    <source>
        <strain evidence="2">DSM 19015</strain>
    </source>
</reference>
<dbReference type="Proteomes" id="UP001055125">
    <property type="component" value="Unassembled WGS sequence"/>
</dbReference>
<keyword evidence="3" id="KW-1185">Reference proteome</keyword>
<comment type="caution">
    <text evidence="2">The sequence shown here is derived from an EMBL/GenBank/DDBJ whole genome shotgun (WGS) entry which is preliminary data.</text>
</comment>
<dbReference type="RefSeq" id="WP_238244170.1">
    <property type="nucleotide sequence ID" value="NZ_BPQP01000032.1"/>
</dbReference>
<gene>
    <name evidence="2" type="ORF">OCOJLMKI_2225</name>
</gene>
<reference evidence="2" key="1">
    <citation type="journal article" date="2021" name="Front. Microbiol.">
        <title>Comprehensive Comparative Genomics and Phenotyping of Methylobacterium Species.</title>
        <authorList>
            <person name="Alessa O."/>
            <person name="Ogura Y."/>
            <person name="Fujitani Y."/>
            <person name="Takami H."/>
            <person name="Hayashi T."/>
            <person name="Sahin N."/>
            <person name="Tani A."/>
        </authorList>
    </citation>
    <scope>NUCLEOTIDE SEQUENCE</scope>
    <source>
        <strain evidence="2">DSM 19015</strain>
    </source>
</reference>
<proteinExistence type="predicted"/>
<protein>
    <submittedName>
        <fullName evidence="2">Uncharacterized protein</fullName>
    </submittedName>
</protein>
<feature type="compositionally biased region" description="Basic and acidic residues" evidence="1">
    <location>
        <begin position="41"/>
        <end position="51"/>
    </location>
</feature>
<sequence>MTEKKPPHGESMRETQRTHEVDETGAEGHSTRTTKSGAEGKSAEPKVESNHTTEGVDPAEDLGIQNSVA</sequence>
<evidence type="ECO:0000313" key="3">
    <source>
        <dbReference type="Proteomes" id="UP001055125"/>
    </source>
</evidence>
<accession>A0ABQ4RVY5</accession>
<feature type="region of interest" description="Disordered" evidence="1">
    <location>
        <begin position="1"/>
        <end position="69"/>
    </location>
</feature>
<organism evidence="2 3">
    <name type="scientific">Methylobacterium iners</name>
    <dbReference type="NCBI Taxonomy" id="418707"/>
    <lineage>
        <taxon>Bacteria</taxon>
        <taxon>Pseudomonadati</taxon>
        <taxon>Pseudomonadota</taxon>
        <taxon>Alphaproteobacteria</taxon>
        <taxon>Hyphomicrobiales</taxon>
        <taxon>Methylobacteriaceae</taxon>
        <taxon>Methylobacterium</taxon>
    </lineage>
</organism>
<evidence type="ECO:0000256" key="1">
    <source>
        <dbReference type="SAM" id="MobiDB-lite"/>
    </source>
</evidence>
<dbReference type="EMBL" id="BPQP01000032">
    <property type="protein sequence ID" value="GJD95016.1"/>
    <property type="molecule type" value="Genomic_DNA"/>
</dbReference>
<evidence type="ECO:0000313" key="2">
    <source>
        <dbReference type="EMBL" id="GJD95016.1"/>
    </source>
</evidence>
<feature type="compositionally biased region" description="Basic and acidic residues" evidence="1">
    <location>
        <begin position="1"/>
        <end position="22"/>
    </location>
</feature>